<dbReference type="PANTHER" id="PTHR47026:SF2">
    <property type="entry name" value="FLAGELLAR ASSOCIATED PROTEIN"/>
    <property type="match status" value="1"/>
</dbReference>
<dbReference type="PANTHER" id="PTHR47026">
    <property type="entry name" value="PIGMENTOSA GTPASE REGULATOR-LIKE PROTEIN, PUTATIVE-RELATED"/>
    <property type="match status" value="1"/>
</dbReference>
<feature type="region of interest" description="Disordered" evidence="2">
    <location>
        <begin position="1"/>
        <end position="31"/>
    </location>
</feature>
<keyword evidence="1" id="KW-0175">Coiled coil</keyword>
<organism evidence="3 4">
    <name type="scientific">Tritrichomonas musculus</name>
    <dbReference type="NCBI Taxonomy" id="1915356"/>
    <lineage>
        <taxon>Eukaryota</taxon>
        <taxon>Metamonada</taxon>
        <taxon>Parabasalia</taxon>
        <taxon>Tritrichomonadida</taxon>
        <taxon>Tritrichomonadidae</taxon>
        <taxon>Tritrichomonas</taxon>
    </lineage>
</organism>
<feature type="compositionally biased region" description="Polar residues" evidence="2">
    <location>
        <begin position="17"/>
        <end position="26"/>
    </location>
</feature>
<proteinExistence type="predicted"/>
<keyword evidence="4" id="KW-1185">Reference proteome</keyword>
<name>A0ABR2H5S5_9EUKA</name>
<feature type="coiled-coil region" evidence="1">
    <location>
        <begin position="151"/>
        <end position="207"/>
    </location>
</feature>
<feature type="coiled-coil region" evidence="1">
    <location>
        <begin position="35"/>
        <end position="80"/>
    </location>
</feature>
<comment type="caution">
    <text evidence="3">The sequence shown here is derived from an EMBL/GenBank/DDBJ whole genome shotgun (WGS) entry which is preliminary data.</text>
</comment>
<evidence type="ECO:0000313" key="4">
    <source>
        <dbReference type="Proteomes" id="UP001470230"/>
    </source>
</evidence>
<evidence type="ECO:0000256" key="2">
    <source>
        <dbReference type="SAM" id="MobiDB-lite"/>
    </source>
</evidence>
<feature type="region of interest" description="Disordered" evidence="2">
    <location>
        <begin position="229"/>
        <end position="256"/>
    </location>
</feature>
<gene>
    <name evidence="3" type="ORF">M9Y10_027130</name>
</gene>
<sequence>MDQDYDEAERLKKAQDILSNGTSQSETKNEHKIMVQSIESRIETTKDKIHELKQQWTIKMQRFEEGIQSKSDELEQKQKEEVEKFEETWNSAEILLQFNKPSAQLLEIRKTQRTKALSNDFAGAHKFKKRGDILEKEETRRAERKAMLSMKNAYNQLLSKQQREFEIAKQNWQLQRNLIENERDQEIHSIELTLKQLITKLNEYKNRPKSTSKSRTLILSSYSKINTNSSALNEKKTKSKVKRELKTPATTTPRNRKQIAKFRTEPSQEKLALNMLNQIVYLAPNSQSLM</sequence>
<accession>A0ABR2H5S5</accession>
<reference evidence="3 4" key="1">
    <citation type="submission" date="2024-04" db="EMBL/GenBank/DDBJ databases">
        <title>Tritrichomonas musculus Genome.</title>
        <authorList>
            <person name="Alves-Ferreira E."/>
            <person name="Grigg M."/>
            <person name="Lorenzi H."/>
            <person name="Galac M."/>
        </authorList>
    </citation>
    <scope>NUCLEOTIDE SEQUENCE [LARGE SCALE GENOMIC DNA]</scope>
    <source>
        <strain evidence="3 4">EAF2021</strain>
    </source>
</reference>
<dbReference type="Proteomes" id="UP001470230">
    <property type="component" value="Unassembled WGS sequence"/>
</dbReference>
<evidence type="ECO:0000313" key="3">
    <source>
        <dbReference type="EMBL" id="KAK8841511.1"/>
    </source>
</evidence>
<protein>
    <submittedName>
        <fullName evidence="3">Uncharacterized protein</fullName>
    </submittedName>
</protein>
<dbReference type="EMBL" id="JAPFFF010000041">
    <property type="protein sequence ID" value="KAK8841511.1"/>
    <property type="molecule type" value="Genomic_DNA"/>
</dbReference>
<evidence type="ECO:0000256" key="1">
    <source>
        <dbReference type="SAM" id="Coils"/>
    </source>
</evidence>